<dbReference type="FunFam" id="1.10.1220.70:FF:000001">
    <property type="entry name" value="Olfactory receptor"/>
    <property type="match status" value="1"/>
</dbReference>
<keyword evidence="14" id="KW-1185">Reference proteome</keyword>
<dbReference type="AlphaFoldDB" id="A0A6P8Q092"/>
<evidence type="ECO:0000256" key="12">
    <source>
        <dbReference type="RuleBase" id="RU363047"/>
    </source>
</evidence>
<evidence type="ECO:0000256" key="2">
    <source>
        <dbReference type="ARBA" id="ARBA00010663"/>
    </source>
</evidence>
<dbReference type="Pfam" id="PF13853">
    <property type="entry name" value="7tm_4"/>
    <property type="match status" value="1"/>
</dbReference>
<dbReference type="GO" id="GO:0004984">
    <property type="term" value="F:olfactory receptor activity"/>
    <property type="evidence" value="ECO:0007669"/>
    <property type="project" value="InterPro"/>
</dbReference>
<dbReference type="SUPFAM" id="SSF81321">
    <property type="entry name" value="Family A G protein-coupled receptor-like"/>
    <property type="match status" value="1"/>
</dbReference>
<name>A0A6P8Q092_GEOSA</name>
<dbReference type="InParanoid" id="A0A6P8Q092"/>
<dbReference type="InterPro" id="IPR000725">
    <property type="entry name" value="Olfact_rcpt"/>
</dbReference>
<evidence type="ECO:0000256" key="1">
    <source>
        <dbReference type="ARBA" id="ARBA00004651"/>
    </source>
</evidence>
<evidence type="ECO:0000256" key="7">
    <source>
        <dbReference type="ARBA" id="ARBA00023040"/>
    </source>
</evidence>
<dbReference type="InterPro" id="IPR050516">
    <property type="entry name" value="Olfactory_GPCR"/>
</dbReference>
<dbReference type="RefSeq" id="XP_033780488.1">
    <property type="nucleotide sequence ID" value="XM_033924597.1"/>
</dbReference>
<proteinExistence type="inferred from homology"/>
<dbReference type="Proteomes" id="UP000515159">
    <property type="component" value="Chromosome 16"/>
</dbReference>
<keyword evidence="9 11" id="KW-0675">Receptor</keyword>
<dbReference type="KEGG" id="gsh:117350337"/>
<keyword evidence="7 11" id="KW-0297">G-protein coupled receptor</keyword>
<evidence type="ECO:0000256" key="3">
    <source>
        <dbReference type="ARBA" id="ARBA00022475"/>
    </source>
</evidence>
<evidence type="ECO:0000256" key="5">
    <source>
        <dbReference type="ARBA" id="ARBA00022725"/>
    </source>
</evidence>
<feature type="transmembrane region" description="Helical" evidence="12">
    <location>
        <begin position="100"/>
        <end position="119"/>
    </location>
</feature>
<evidence type="ECO:0000259" key="13">
    <source>
        <dbReference type="PROSITE" id="PS50262"/>
    </source>
</evidence>
<dbReference type="GO" id="GO:0005886">
    <property type="term" value="C:plasma membrane"/>
    <property type="evidence" value="ECO:0007669"/>
    <property type="project" value="UniProtKB-SubCell"/>
</dbReference>
<dbReference type="PANTHER" id="PTHR26452">
    <property type="entry name" value="OLFACTORY RECEPTOR"/>
    <property type="match status" value="1"/>
</dbReference>
<dbReference type="GO" id="GO:0004930">
    <property type="term" value="F:G protein-coupled receptor activity"/>
    <property type="evidence" value="ECO:0007669"/>
    <property type="project" value="UniProtKB-KW"/>
</dbReference>
<evidence type="ECO:0000313" key="15">
    <source>
        <dbReference type="RefSeq" id="XP_033780488.1"/>
    </source>
</evidence>
<dbReference type="PROSITE" id="PS50262">
    <property type="entry name" value="G_PROTEIN_RECEP_F1_2"/>
    <property type="match status" value="1"/>
</dbReference>
<evidence type="ECO:0000256" key="11">
    <source>
        <dbReference type="RuleBase" id="RU000688"/>
    </source>
</evidence>
<dbReference type="CDD" id="cd13954">
    <property type="entry name" value="7tmA_OR"/>
    <property type="match status" value="1"/>
</dbReference>
<keyword evidence="6 12" id="KW-1133">Transmembrane helix</keyword>
<comment type="similarity">
    <text evidence="2 11">Belongs to the G-protein coupled receptor 1 family.</text>
</comment>
<dbReference type="Gene3D" id="1.20.1070.10">
    <property type="entry name" value="Rhodopsin 7-helix transmembrane proteins"/>
    <property type="match status" value="1"/>
</dbReference>
<evidence type="ECO:0000256" key="4">
    <source>
        <dbReference type="ARBA" id="ARBA00022692"/>
    </source>
</evidence>
<keyword evidence="12" id="KW-0716">Sensory transduction</keyword>
<dbReference type="FunFam" id="1.20.1070.10:FF:000268">
    <property type="entry name" value="Putative olfactory receptor 2I1"/>
    <property type="match status" value="1"/>
</dbReference>
<accession>A0A6P8Q092</accession>
<comment type="subcellular location">
    <subcellularLocation>
        <location evidence="1 12">Cell membrane</location>
        <topology evidence="1 12">Multi-pass membrane protein</topology>
    </subcellularLocation>
</comment>
<keyword evidence="4 11" id="KW-0812">Transmembrane</keyword>
<feature type="transmembrane region" description="Helical" evidence="12">
    <location>
        <begin position="139"/>
        <end position="159"/>
    </location>
</feature>
<feature type="transmembrane region" description="Helical" evidence="12">
    <location>
        <begin position="202"/>
        <end position="224"/>
    </location>
</feature>
<evidence type="ECO:0000256" key="9">
    <source>
        <dbReference type="ARBA" id="ARBA00023170"/>
    </source>
</evidence>
<reference evidence="15" key="1">
    <citation type="submission" date="2025-08" db="UniProtKB">
        <authorList>
            <consortium name="RefSeq"/>
        </authorList>
    </citation>
    <scope>IDENTIFICATION</scope>
</reference>
<sequence>MENNQTSVTEFILLGFSDHPLLQSLICWTVLLIYLISVLGNFVFLMLMCADPRLHKPMYFFLSNLSILDICSTSIILLKMLDSYFTQNKSISFHACMTQLYFFMYFISIEYLLLTDMAYDRYVAICNPLRYSLIMKKNICILLAASSWITSFLFVFPITNRLAQLFYCRSEINHFFCDPSALQKVSCSGIHGLEIWIFVDGFFAGFIPFLLILTSYIFIISSILRIQGTEGRHKAFSTCASHLTSVLLFCGTIICMYMKPTSMYSPAQDKIFSLLYTAIIPTLNPIIYSLRNREIKNSLRKIRYKRKNSELKKSLLKQKQSLNL</sequence>
<evidence type="ECO:0000256" key="6">
    <source>
        <dbReference type="ARBA" id="ARBA00022989"/>
    </source>
</evidence>
<feature type="transmembrane region" description="Helical" evidence="12">
    <location>
        <begin position="20"/>
        <end position="47"/>
    </location>
</feature>
<keyword evidence="10 11" id="KW-0807">Transducer</keyword>
<evidence type="ECO:0000256" key="8">
    <source>
        <dbReference type="ARBA" id="ARBA00023136"/>
    </source>
</evidence>
<feature type="transmembrane region" description="Helical" evidence="12">
    <location>
        <begin position="271"/>
        <end position="290"/>
    </location>
</feature>
<organism evidence="14 15">
    <name type="scientific">Geotrypetes seraphini</name>
    <name type="common">Gaboon caecilian</name>
    <name type="synonym">Caecilia seraphini</name>
    <dbReference type="NCBI Taxonomy" id="260995"/>
    <lineage>
        <taxon>Eukaryota</taxon>
        <taxon>Metazoa</taxon>
        <taxon>Chordata</taxon>
        <taxon>Craniata</taxon>
        <taxon>Vertebrata</taxon>
        <taxon>Euteleostomi</taxon>
        <taxon>Amphibia</taxon>
        <taxon>Gymnophiona</taxon>
        <taxon>Geotrypetes</taxon>
    </lineage>
</organism>
<keyword evidence="8 12" id="KW-0472">Membrane</keyword>
<dbReference type="PRINTS" id="PR00245">
    <property type="entry name" value="OLFACTORYR"/>
</dbReference>
<keyword evidence="5 12" id="KW-0552">Olfaction</keyword>
<gene>
    <name evidence="15" type="primary">LOC117350337</name>
</gene>
<dbReference type="OrthoDB" id="10326967at2759"/>
<feature type="transmembrane region" description="Helical" evidence="12">
    <location>
        <begin position="59"/>
        <end position="80"/>
    </location>
</feature>
<dbReference type="GeneID" id="117350337"/>
<keyword evidence="3 12" id="KW-1003">Cell membrane</keyword>
<protein>
    <recommendedName>
        <fullName evidence="12">Olfactory receptor</fullName>
    </recommendedName>
</protein>
<dbReference type="InterPro" id="IPR000276">
    <property type="entry name" value="GPCR_Rhodpsn"/>
</dbReference>
<feature type="transmembrane region" description="Helical" evidence="12">
    <location>
        <begin position="236"/>
        <end position="259"/>
    </location>
</feature>
<dbReference type="PRINTS" id="PR00237">
    <property type="entry name" value="GPCRRHODOPSN"/>
</dbReference>
<dbReference type="InterPro" id="IPR017452">
    <property type="entry name" value="GPCR_Rhodpsn_7TM"/>
</dbReference>
<feature type="domain" description="G-protein coupled receptors family 1 profile" evidence="13">
    <location>
        <begin position="40"/>
        <end position="288"/>
    </location>
</feature>
<evidence type="ECO:0000256" key="10">
    <source>
        <dbReference type="ARBA" id="ARBA00023224"/>
    </source>
</evidence>
<dbReference type="PROSITE" id="PS00237">
    <property type="entry name" value="G_PROTEIN_RECEP_F1_1"/>
    <property type="match status" value="1"/>
</dbReference>
<evidence type="ECO:0000313" key="14">
    <source>
        <dbReference type="Proteomes" id="UP000515159"/>
    </source>
</evidence>